<dbReference type="ExpressionAtlas" id="A0A2K3M6U2">
    <property type="expression patterns" value="baseline"/>
</dbReference>
<reference evidence="1 2" key="1">
    <citation type="journal article" date="2014" name="Am. J. Bot.">
        <title>Genome assembly and annotation for red clover (Trifolium pratense; Fabaceae).</title>
        <authorList>
            <person name="Istvanek J."/>
            <person name="Jaros M."/>
            <person name="Krenek A."/>
            <person name="Repkova J."/>
        </authorList>
    </citation>
    <scope>NUCLEOTIDE SEQUENCE [LARGE SCALE GENOMIC DNA]</scope>
    <source>
        <strain evidence="2">cv. Tatra</strain>
        <tissue evidence="1">Young leaves</tissue>
    </source>
</reference>
<comment type="caution">
    <text evidence="1">The sequence shown here is derived from an EMBL/GenBank/DDBJ whole genome shotgun (WGS) entry which is preliminary data.</text>
</comment>
<dbReference type="Proteomes" id="UP000236291">
    <property type="component" value="Unassembled WGS sequence"/>
</dbReference>
<evidence type="ECO:0000313" key="2">
    <source>
        <dbReference type="Proteomes" id="UP000236291"/>
    </source>
</evidence>
<sequence length="85" mass="9716">MANPYPHDNHGFPFCINGVYSCGLAESQLQNPQQQPQYQQHQQGQAYVFLNPNPHVHASNVLNSPTLATLLEKQNQEEEQFIRIQ</sequence>
<feature type="non-terminal residue" evidence="1">
    <location>
        <position position="85"/>
    </location>
</feature>
<protein>
    <submittedName>
        <fullName evidence="1">Uncharacterized protein</fullName>
    </submittedName>
</protein>
<dbReference type="EMBL" id="ASHM01051295">
    <property type="protein sequence ID" value="PNX86479.1"/>
    <property type="molecule type" value="Genomic_DNA"/>
</dbReference>
<dbReference type="AlphaFoldDB" id="A0A2K3M6U2"/>
<organism evidence="1 2">
    <name type="scientific">Trifolium pratense</name>
    <name type="common">Red clover</name>
    <dbReference type="NCBI Taxonomy" id="57577"/>
    <lineage>
        <taxon>Eukaryota</taxon>
        <taxon>Viridiplantae</taxon>
        <taxon>Streptophyta</taxon>
        <taxon>Embryophyta</taxon>
        <taxon>Tracheophyta</taxon>
        <taxon>Spermatophyta</taxon>
        <taxon>Magnoliopsida</taxon>
        <taxon>eudicotyledons</taxon>
        <taxon>Gunneridae</taxon>
        <taxon>Pentapetalae</taxon>
        <taxon>rosids</taxon>
        <taxon>fabids</taxon>
        <taxon>Fabales</taxon>
        <taxon>Fabaceae</taxon>
        <taxon>Papilionoideae</taxon>
        <taxon>50 kb inversion clade</taxon>
        <taxon>NPAAA clade</taxon>
        <taxon>Hologalegina</taxon>
        <taxon>IRL clade</taxon>
        <taxon>Trifolieae</taxon>
        <taxon>Trifolium</taxon>
    </lineage>
</organism>
<gene>
    <name evidence="1" type="ORF">L195_g042557</name>
</gene>
<accession>A0A2K3M6U2</accession>
<evidence type="ECO:0000313" key="1">
    <source>
        <dbReference type="EMBL" id="PNX86479.1"/>
    </source>
</evidence>
<name>A0A2K3M6U2_TRIPR</name>
<proteinExistence type="predicted"/>
<reference evidence="1 2" key="2">
    <citation type="journal article" date="2017" name="Front. Plant Sci.">
        <title>Gene Classification and Mining of Molecular Markers Useful in Red Clover (Trifolium pratense) Breeding.</title>
        <authorList>
            <person name="Istvanek J."/>
            <person name="Dluhosova J."/>
            <person name="Dluhos P."/>
            <person name="Patkova L."/>
            <person name="Nedelnik J."/>
            <person name="Repkova J."/>
        </authorList>
    </citation>
    <scope>NUCLEOTIDE SEQUENCE [LARGE SCALE GENOMIC DNA]</scope>
    <source>
        <strain evidence="2">cv. Tatra</strain>
        <tissue evidence="1">Young leaves</tissue>
    </source>
</reference>